<proteinExistence type="predicted"/>
<evidence type="ECO:0000256" key="1">
    <source>
        <dbReference type="SAM" id="MobiDB-lite"/>
    </source>
</evidence>
<keyword evidence="3" id="KW-1185">Reference proteome</keyword>
<gene>
    <name evidence="2" type="primary">TMEM263</name>
</gene>
<reference evidence="2" key="2">
    <citation type="submission" date="2025-09" db="UniProtKB">
        <authorList>
            <consortium name="Ensembl"/>
        </authorList>
    </citation>
    <scope>IDENTIFICATION</scope>
</reference>
<name>A0A2K5QAU9_CEBIM</name>
<feature type="compositionally biased region" description="Polar residues" evidence="1">
    <location>
        <begin position="1"/>
        <end position="11"/>
    </location>
</feature>
<evidence type="ECO:0000313" key="3">
    <source>
        <dbReference type="Proteomes" id="UP000233040"/>
    </source>
</evidence>
<evidence type="ECO:0000313" key="2">
    <source>
        <dbReference type="Ensembl" id="ENSCCAP00000013026.1"/>
    </source>
</evidence>
<dbReference type="Ensembl" id="ENSCCAT00000030453.1">
    <property type="protein sequence ID" value="ENSCCAP00000013026.1"/>
    <property type="gene ID" value="ENSCCAG00000024297.1"/>
</dbReference>
<reference evidence="2" key="1">
    <citation type="submission" date="2025-08" db="UniProtKB">
        <authorList>
            <consortium name="Ensembl"/>
        </authorList>
    </citation>
    <scope>IDENTIFICATION</scope>
</reference>
<dbReference type="GeneTree" id="ENSGT00390000013899"/>
<protein>
    <submittedName>
        <fullName evidence="2">Transmembrane protein 263</fullName>
    </submittedName>
</protein>
<dbReference type="AlphaFoldDB" id="A0A2K5QAU9"/>
<accession>A0A2K5QAU9</accession>
<organism evidence="2 3">
    <name type="scientific">Cebus imitator</name>
    <name type="common">Panamanian white-faced capuchin</name>
    <name type="synonym">Cebus capucinus imitator</name>
    <dbReference type="NCBI Taxonomy" id="2715852"/>
    <lineage>
        <taxon>Eukaryota</taxon>
        <taxon>Metazoa</taxon>
        <taxon>Chordata</taxon>
        <taxon>Craniata</taxon>
        <taxon>Vertebrata</taxon>
        <taxon>Euteleostomi</taxon>
        <taxon>Mammalia</taxon>
        <taxon>Eutheria</taxon>
        <taxon>Euarchontoglires</taxon>
        <taxon>Primates</taxon>
        <taxon>Haplorrhini</taxon>
        <taxon>Platyrrhini</taxon>
        <taxon>Cebidae</taxon>
        <taxon>Cebinae</taxon>
        <taxon>Cebus</taxon>
    </lineage>
</organism>
<dbReference type="Proteomes" id="UP000233040">
    <property type="component" value="Unassembled WGS sequence"/>
</dbReference>
<feature type="region of interest" description="Disordered" evidence="1">
    <location>
        <begin position="1"/>
        <end position="27"/>
    </location>
</feature>
<sequence length="56" mass="6257">MNQTDKNQQEIPSYLNDEPPEESCSVPGWGAMVRSRLTATSPSRVQAILLPQPPKY</sequence>